<evidence type="ECO:0000256" key="1">
    <source>
        <dbReference type="SAM" id="MobiDB-lite"/>
    </source>
</evidence>
<dbReference type="Gene3D" id="1.25.40.10">
    <property type="entry name" value="Tetratricopeptide repeat domain"/>
    <property type="match status" value="2"/>
</dbReference>
<protein>
    <submittedName>
        <fullName evidence="3">Tetratricopeptide repeat protein</fullName>
    </submittedName>
</protein>
<evidence type="ECO:0000256" key="2">
    <source>
        <dbReference type="SAM" id="SignalP"/>
    </source>
</evidence>
<dbReference type="PANTHER" id="PTHR11102">
    <property type="entry name" value="SEL-1-LIKE PROTEIN"/>
    <property type="match status" value="1"/>
</dbReference>
<keyword evidence="2" id="KW-0732">Signal</keyword>
<name>A0ABU1GPN4_9GAMM</name>
<accession>A0ABU1GPN4</accession>
<dbReference type="EMBL" id="JARWAL010000013">
    <property type="protein sequence ID" value="MDR5893988.1"/>
    <property type="molecule type" value="Genomic_DNA"/>
</dbReference>
<organism evidence="3 4">
    <name type="scientific">Halomonas mongoliensis</name>
    <dbReference type="NCBI Taxonomy" id="321265"/>
    <lineage>
        <taxon>Bacteria</taxon>
        <taxon>Pseudomonadati</taxon>
        <taxon>Pseudomonadota</taxon>
        <taxon>Gammaproteobacteria</taxon>
        <taxon>Oceanospirillales</taxon>
        <taxon>Halomonadaceae</taxon>
        <taxon>Halomonas</taxon>
    </lineage>
</organism>
<feature type="region of interest" description="Disordered" evidence="1">
    <location>
        <begin position="267"/>
        <end position="293"/>
    </location>
</feature>
<reference evidence="3 4" key="1">
    <citation type="submission" date="2023-04" db="EMBL/GenBank/DDBJ databases">
        <title>A long-awaited taxogenomic arrangement of the family Halomonadaceae.</title>
        <authorList>
            <person name="De La Haba R."/>
            <person name="Chuvochina M."/>
            <person name="Wittouck S."/>
            <person name="Arahal D.R."/>
            <person name="Sanchez-Porro C."/>
            <person name="Hugenholtz P."/>
            <person name="Ventosa A."/>
        </authorList>
    </citation>
    <scope>NUCLEOTIDE SEQUENCE [LARGE SCALE GENOMIC DNA]</scope>
    <source>
        <strain evidence="3 4">DSM 17332</strain>
    </source>
</reference>
<dbReference type="InterPro" id="IPR006597">
    <property type="entry name" value="Sel1-like"/>
</dbReference>
<feature type="signal peptide" evidence="2">
    <location>
        <begin position="1"/>
        <end position="19"/>
    </location>
</feature>
<feature type="chain" id="PRO_5047414727" evidence="2">
    <location>
        <begin position="20"/>
        <end position="293"/>
    </location>
</feature>
<dbReference type="SMART" id="SM00671">
    <property type="entry name" value="SEL1"/>
    <property type="match status" value="4"/>
</dbReference>
<dbReference type="SUPFAM" id="SSF81901">
    <property type="entry name" value="HCP-like"/>
    <property type="match status" value="2"/>
</dbReference>
<dbReference type="RefSeq" id="WP_309637415.1">
    <property type="nucleotide sequence ID" value="NZ_JARWAL010000013.1"/>
</dbReference>
<gene>
    <name evidence="3" type="ORF">QC820_14330</name>
</gene>
<dbReference type="PANTHER" id="PTHR11102:SF160">
    <property type="entry name" value="ERAD-ASSOCIATED E3 UBIQUITIN-PROTEIN LIGASE COMPONENT HRD3"/>
    <property type="match status" value="1"/>
</dbReference>
<dbReference type="Pfam" id="PF08238">
    <property type="entry name" value="Sel1"/>
    <property type="match status" value="5"/>
</dbReference>
<dbReference type="Proteomes" id="UP001252270">
    <property type="component" value="Unassembled WGS sequence"/>
</dbReference>
<evidence type="ECO:0000313" key="3">
    <source>
        <dbReference type="EMBL" id="MDR5893988.1"/>
    </source>
</evidence>
<keyword evidence="4" id="KW-1185">Reference proteome</keyword>
<evidence type="ECO:0000313" key="4">
    <source>
        <dbReference type="Proteomes" id="UP001252270"/>
    </source>
</evidence>
<sequence length="293" mass="33602">MIKGVLVAVLLVLSPFAQAERVFEGERVVEIFQSQDFDANLIKAKEGNVRAQYLVGAAYLYGLEAQEVEVDHEQGRYWLEKAADQGAAEAYSELARIYRSGMGVEKDARKYEKYLAEAGQRGMSSRRLDLLDLYQDGDPELGIEPNEEKYLYWLEKTAEDRVPISMRNMARRYRQGRGFEVNYEKAFEWIIRAVEQDDSLAQAYAGEFFEEGLGTEQDFVKAYMMYDLSTGIGREAKYELADKMTEEQIEEAIARSWQWQLKHGVVRPSSDGYRYQPDVSGLEPLSLTPESDQ</sequence>
<dbReference type="InterPro" id="IPR050767">
    <property type="entry name" value="Sel1_AlgK"/>
</dbReference>
<dbReference type="InterPro" id="IPR011990">
    <property type="entry name" value="TPR-like_helical_dom_sf"/>
</dbReference>
<comment type="caution">
    <text evidence="3">The sequence shown here is derived from an EMBL/GenBank/DDBJ whole genome shotgun (WGS) entry which is preliminary data.</text>
</comment>
<proteinExistence type="predicted"/>